<protein>
    <submittedName>
        <fullName evidence="1">Uncharacterized protein</fullName>
    </submittedName>
</protein>
<keyword evidence="2" id="KW-1185">Reference proteome</keyword>
<evidence type="ECO:0000313" key="2">
    <source>
        <dbReference type="Proteomes" id="UP001630127"/>
    </source>
</evidence>
<reference evidence="1 2" key="1">
    <citation type="submission" date="2024-11" db="EMBL/GenBank/DDBJ databases">
        <title>A near-complete genome assembly of Cinchona calisaya.</title>
        <authorList>
            <person name="Lian D.C."/>
            <person name="Zhao X.W."/>
            <person name="Wei L."/>
        </authorList>
    </citation>
    <scope>NUCLEOTIDE SEQUENCE [LARGE SCALE GENOMIC DNA]</scope>
    <source>
        <tissue evidence="1">Nenye</tissue>
    </source>
</reference>
<evidence type="ECO:0000313" key="1">
    <source>
        <dbReference type="EMBL" id="KAL3506695.1"/>
    </source>
</evidence>
<dbReference type="Proteomes" id="UP001630127">
    <property type="component" value="Unassembled WGS sequence"/>
</dbReference>
<comment type="caution">
    <text evidence="1">The sequence shown here is derived from an EMBL/GenBank/DDBJ whole genome shotgun (WGS) entry which is preliminary data.</text>
</comment>
<proteinExistence type="predicted"/>
<name>A0ABD2YLB0_9GENT</name>
<dbReference type="AlphaFoldDB" id="A0ABD2YLB0"/>
<dbReference type="EMBL" id="JBJUIK010000013">
    <property type="protein sequence ID" value="KAL3506695.1"/>
    <property type="molecule type" value="Genomic_DNA"/>
</dbReference>
<sequence>MRWTVEAKMQNKLDEHLVEDNRKKNLDYHIHDCHICDRVCPLVIHDHALLAKTSFSIATMAIEGSGAGLMKKKNVLFLMNLGEVSGCSGQGERAMLHKKGAMEGRNARGPGRGLGLHGRGKGLGYWSRGWGSGCGKESRRK</sequence>
<gene>
    <name evidence="1" type="ORF">ACH5RR_032077</name>
</gene>
<organism evidence="1 2">
    <name type="scientific">Cinchona calisaya</name>
    <dbReference type="NCBI Taxonomy" id="153742"/>
    <lineage>
        <taxon>Eukaryota</taxon>
        <taxon>Viridiplantae</taxon>
        <taxon>Streptophyta</taxon>
        <taxon>Embryophyta</taxon>
        <taxon>Tracheophyta</taxon>
        <taxon>Spermatophyta</taxon>
        <taxon>Magnoliopsida</taxon>
        <taxon>eudicotyledons</taxon>
        <taxon>Gunneridae</taxon>
        <taxon>Pentapetalae</taxon>
        <taxon>asterids</taxon>
        <taxon>lamiids</taxon>
        <taxon>Gentianales</taxon>
        <taxon>Rubiaceae</taxon>
        <taxon>Cinchonoideae</taxon>
        <taxon>Cinchoneae</taxon>
        <taxon>Cinchona</taxon>
    </lineage>
</organism>
<accession>A0ABD2YLB0</accession>